<dbReference type="Proteomes" id="UP000295620">
    <property type="component" value="Unassembled WGS sequence"/>
</dbReference>
<dbReference type="EMBL" id="SNYC01000003">
    <property type="protein sequence ID" value="TDQ12020.1"/>
    <property type="molecule type" value="Genomic_DNA"/>
</dbReference>
<dbReference type="AlphaFoldDB" id="A0A4R6T3B0"/>
<evidence type="ECO:0000256" key="1">
    <source>
        <dbReference type="SAM" id="MobiDB-lite"/>
    </source>
</evidence>
<feature type="region of interest" description="Disordered" evidence="1">
    <location>
        <begin position="1"/>
        <end position="79"/>
    </location>
</feature>
<feature type="compositionally biased region" description="Basic and acidic residues" evidence="1">
    <location>
        <begin position="65"/>
        <end position="79"/>
    </location>
</feature>
<comment type="caution">
    <text evidence="2">The sequence shown here is derived from an EMBL/GenBank/DDBJ whole genome shotgun (WGS) entry which is preliminary data.</text>
</comment>
<proteinExistence type="predicted"/>
<evidence type="ECO:0000313" key="3">
    <source>
        <dbReference type="Proteomes" id="UP000295620"/>
    </source>
</evidence>
<reference evidence="2 3" key="1">
    <citation type="submission" date="2019-03" db="EMBL/GenBank/DDBJ databases">
        <title>Genomic Encyclopedia of Archaeal and Bacterial Type Strains, Phase II (KMG-II): from individual species to whole genera.</title>
        <authorList>
            <person name="Goeker M."/>
        </authorList>
    </citation>
    <scope>NUCLEOTIDE SEQUENCE [LARGE SCALE GENOMIC DNA]</scope>
    <source>
        <strain evidence="2 3">DSM 19035</strain>
    </source>
</reference>
<evidence type="ECO:0000313" key="2">
    <source>
        <dbReference type="EMBL" id="TDQ12020.1"/>
    </source>
</evidence>
<dbReference type="RefSeq" id="WP_133575046.1">
    <property type="nucleotide sequence ID" value="NZ_SNYC01000003.1"/>
</dbReference>
<accession>A0A4R6T3B0</accession>
<protein>
    <submittedName>
        <fullName evidence="2">Uncharacterized protein</fullName>
    </submittedName>
</protein>
<sequence>MGHDQKNIGGSEDPKKKYIIPDGNEENINLGLDADQSSEGDPLKVGLNDDNERISGNPDGEDDDSNRNDRIIRSPLDDK</sequence>
<gene>
    <name evidence="2" type="ORF">ATK78_1150</name>
</gene>
<feature type="compositionally biased region" description="Basic and acidic residues" evidence="1">
    <location>
        <begin position="1"/>
        <end position="16"/>
    </location>
</feature>
<name>A0A4R6T3B0_9SPHI</name>
<organism evidence="2 3">
    <name type="scientific">Pedobacter metabolipauper</name>
    <dbReference type="NCBI Taxonomy" id="425513"/>
    <lineage>
        <taxon>Bacteria</taxon>
        <taxon>Pseudomonadati</taxon>
        <taxon>Bacteroidota</taxon>
        <taxon>Sphingobacteriia</taxon>
        <taxon>Sphingobacteriales</taxon>
        <taxon>Sphingobacteriaceae</taxon>
        <taxon>Pedobacter</taxon>
    </lineage>
</organism>
<keyword evidence="3" id="KW-1185">Reference proteome</keyword>
<dbReference type="OrthoDB" id="770101at2"/>